<feature type="non-terminal residue" evidence="1">
    <location>
        <position position="1"/>
    </location>
</feature>
<protein>
    <submittedName>
        <fullName evidence="1">Uncharacterized protein</fullName>
    </submittedName>
</protein>
<reference evidence="1" key="1">
    <citation type="submission" date="2015-12" db="EMBL/GenBank/DDBJ databases">
        <title>De novo transcriptome assembly of four potential Pierce s Disease insect vectors from Arizona vineyards.</title>
        <authorList>
            <person name="Tassone E.E."/>
        </authorList>
    </citation>
    <scope>NUCLEOTIDE SEQUENCE</scope>
</reference>
<organism evidence="1">
    <name type="scientific">Clastoptera arizonana</name>
    <name type="common">Arizona spittle bug</name>
    <dbReference type="NCBI Taxonomy" id="38151"/>
    <lineage>
        <taxon>Eukaryota</taxon>
        <taxon>Metazoa</taxon>
        <taxon>Ecdysozoa</taxon>
        <taxon>Arthropoda</taxon>
        <taxon>Hexapoda</taxon>
        <taxon>Insecta</taxon>
        <taxon>Pterygota</taxon>
        <taxon>Neoptera</taxon>
        <taxon>Paraneoptera</taxon>
        <taxon>Hemiptera</taxon>
        <taxon>Auchenorrhyncha</taxon>
        <taxon>Cercopoidea</taxon>
        <taxon>Clastopteridae</taxon>
        <taxon>Clastoptera</taxon>
    </lineage>
</organism>
<gene>
    <name evidence="1" type="ORF">g.602</name>
</gene>
<dbReference type="EMBL" id="GEDC01015700">
    <property type="protein sequence ID" value="JAS21598.1"/>
    <property type="molecule type" value="Transcribed_RNA"/>
</dbReference>
<accession>A0A1B6D7E0</accession>
<sequence length="124" mass="14893">FFCKLDDVVEDFQSDYLTAIKHFKDMELEREPTLLNITIDKKKLKVCGFSDDDIEELENNIRSIRHVWKQSQTLAKSTLQFVSTRRIKIERTNRITNISIKKNLPRKQRKAMRLKIRKEKRKIT</sequence>
<proteinExistence type="predicted"/>
<dbReference type="AlphaFoldDB" id="A0A1B6D7E0"/>
<evidence type="ECO:0000313" key="1">
    <source>
        <dbReference type="EMBL" id="JAS21598.1"/>
    </source>
</evidence>
<name>A0A1B6D7E0_9HEMI</name>